<dbReference type="EMBL" id="MZ130474">
    <property type="protein sequence ID" value="QWM89061.1"/>
    <property type="molecule type" value="Genomic_DNA"/>
</dbReference>
<dbReference type="KEGG" id="vg:75691410"/>
<dbReference type="Proteomes" id="UP000827387">
    <property type="component" value="Segment"/>
</dbReference>
<organism evidence="1 2">
    <name type="scientific">uncultured phage cr49_1</name>
    <dbReference type="NCBI Taxonomy" id="2986402"/>
    <lineage>
        <taxon>Viruses</taxon>
        <taxon>Duplodnaviria</taxon>
        <taxon>Heunggongvirae</taxon>
        <taxon>Uroviricota</taxon>
        <taxon>Caudoviricetes</taxon>
        <taxon>Crassvirales</taxon>
        <taxon>Intestiviridae</taxon>
        <taxon>Crudevirinae</taxon>
        <taxon>Diorhovirus</taxon>
        <taxon>Diorhovirus copri</taxon>
    </lineage>
</organism>
<sequence>MNNNLNNQVLEYGVCGIREIQLVKNEHLIEHSHDGHYVSDCDLVTSYEVQIRIPYCIFWHKWITLANWGVLETLDSDKSDVQRNLVLAKMSAYALYNKMIKYGGF</sequence>
<protein>
    <submittedName>
        <fullName evidence="1">Uncharacterized protein</fullName>
    </submittedName>
</protein>
<dbReference type="GeneID" id="75691410"/>
<evidence type="ECO:0000313" key="2">
    <source>
        <dbReference type="Proteomes" id="UP000827387"/>
    </source>
</evidence>
<reference evidence="1 2" key="1">
    <citation type="submission" date="2021-04" db="EMBL/GenBank/DDBJ databases">
        <authorList>
            <person name="Shkoporov A.N."/>
            <person name="Stockdale S.R."/>
            <person name="Guerin E."/>
            <person name="Ross R.P."/>
            <person name="Hill C."/>
        </authorList>
    </citation>
    <scope>NUCLEOTIDE SEQUENCE [LARGE SCALE GENOMIC DNA]</scope>
    <source>
        <strain evidence="2">cr49_1</strain>
    </source>
</reference>
<accession>A0AAE7RTF5</accession>
<proteinExistence type="predicted"/>
<dbReference type="RefSeq" id="YP_010358633.1">
    <property type="nucleotide sequence ID" value="NC_062764.1"/>
</dbReference>
<evidence type="ECO:0000313" key="1">
    <source>
        <dbReference type="EMBL" id="QWM89061.1"/>
    </source>
</evidence>
<keyword evidence="2" id="KW-1185">Reference proteome</keyword>
<gene>
    <name evidence="1" type="primary">gp_05151</name>
</gene>
<name>A0AAE7RTF5_9CAUD</name>